<dbReference type="GO" id="GO:0003677">
    <property type="term" value="F:DNA binding"/>
    <property type="evidence" value="ECO:0007669"/>
    <property type="project" value="UniProtKB-KW"/>
</dbReference>
<evidence type="ECO:0000256" key="15">
    <source>
        <dbReference type="RuleBase" id="RU363016"/>
    </source>
</evidence>
<evidence type="ECO:0000256" key="7">
    <source>
        <dbReference type="ARBA" id="ARBA00022840"/>
    </source>
</evidence>
<dbReference type="InterPro" id="IPR047112">
    <property type="entry name" value="RecG/Mfd"/>
</dbReference>
<dbReference type="CDD" id="cd17992">
    <property type="entry name" value="DEXHc_RecG"/>
    <property type="match status" value="1"/>
</dbReference>
<gene>
    <name evidence="18" type="primary">recG</name>
    <name evidence="18" type="ORF">FYJ74_10715</name>
</gene>
<keyword evidence="5 15" id="KW-0378">Hydrolase</keyword>
<feature type="domain" description="Helicase C-terminal" evidence="17">
    <location>
        <begin position="464"/>
        <end position="628"/>
    </location>
</feature>
<keyword evidence="8" id="KW-0238">DNA-binding</keyword>
<dbReference type="GO" id="GO:0043138">
    <property type="term" value="F:3'-5' DNA helicase activity"/>
    <property type="evidence" value="ECO:0007669"/>
    <property type="project" value="UniProtKB-EC"/>
</dbReference>
<name>A0A6L5YDV1_9BACT</name>
<dbReference type="NCBIfam" id="TIGR00643">
    <property type="entry name" value="recG"/>
    <property type="match status" value="1"/>
</dbReference>
<comment type="function">
    <text evidence="15">Plays a critical role in recombination and DNA repair. Helps process Holliday junction intermediates to mature products by catalyzing branch migration. Has replication fork regression activity, unwinds stalled or blocked replication forks to make a HJ that can be resolved. Has a DNA unwinding activity characteristic of a DNA helicase with 3'-5' polarity.</text>
</comment>
<evidence type="ECO:0000256" key="12">
    <source>
        <dbReference type="ARBA" id="ARBA00034617"/>
    </source>
</evidence>
<dbReference type="NCBIfam" id="NF008165">
    <property type="entry name" value="PRK10917.1-3"/>
    <property type="match status" value="1"/>
</dbReference>
<keyword evidence="6 15" id="KW-0347">Helicase</keyword>
<dbReference type="Pfam" id="PF19833">
    <property type="entry name" value="RecG_dom3_C"/>
    <property type="match status" value="1"/>
</dbReference>
<dbReference type="Proteomes" id="UP000473699">
    <property type="component" value="Unassembled WGS sequence"/>
</dbReference>
<dbReference type="PROSITE" id="PS51192">
    <property type="entry name" value="HELICASE_ATP_BIND_1"/>
    <property type="match status" value="1"/>
</dbReference>
<dbReference type="GO" id="GO:0006281">
    <property type="term" value="P:DNA repair"/>
    <property type="evidence" value="ECO:0007669"/>
    <property type="project" value="UniProtKB-UniRule"/>
</dbReference>
<evidence type="ECO:0000256" key="3">
    <source>
        <dbReference type="ARBA" id="ARBA00022741"/>
    </source>
</evidence>
<dbReference type="SMART" id="SM00487">
    <property type="entry name" value="DEXDc"/>
    <property type="match status" value="1"/>
</dbReference>
<comment type="catalytic activity">
    <reaction evidence="14 15">
        <text>ATP + H2O = ADP + phosphate + H(+)</text>
        <dbReference type="Rhea" id="RHEA:13065"/>
        <dbReference type="ChEBI" id="CHEBI:15377"/>
        <dbReference type="ChEBI" id="CHEBI:15378"/>
        <dbReference type="ChEBI" id="CHEBI:30616"/>
        <dbReference type="ChEBI" id="CHEBI:43474"/>
        <dbReference type="ChEBI" id="CHEBI:456216"/>
        <dbReference type="EC" id="5.6.2.4"/>
    </reaction>
</comment>
<dbReference type="InterPro" id="IPR012340">
    <property type="entry name" value="NA-bd_OB-fold"/>
</dbReference>
<dbReference type="GO" id="GO:0016787">
    <property type="term" value="F:hydrolase activity"/>
    <property type="evidence" value="ECO:0007669"/>
    <property type="project" value="UniProtKB-KW"/>
</dbReference>
<evidence type="ECO:0000259" key="17">
    <source>
        <dbReference type="PROSITE" id="PS51194"/>
    </source>
</evidence>
<dbReference type="EC" id="5.6.2.4" evidence="13 15"/>
<dbReference type="InterPro" id="IPR004609">
    <property type="entry name" value="ATP-dep_DNA_helicase_RecG"/>
</dbReference>
<keyword evidence="11" id="KW-0413">Isomerase</keyword>
<dbReference type="PANTHER" id="PTHR47964:SF1">
    <property type="entry name" value="ATP-DEPENDENT DNA HELICASE HOMOLOG RECG, CHLOROPLASTIC"/>
    <property type="match status" value="1"/>
</dbReference>
<dbReference type="GO" id="GO:0005524">
    <property type="term" value="F:ATP binding"/>
    <property type="evidence" value="ECO:0007669"/>
    <property type="project" value="UniProtKB-KW"/>
</dbReference>
<evidence type="ECO:0000256" key="5">
    <source>
        <dbReference type="ARBA" id="ARBA00022801"/>
    </source>
</evidence>
<evidence type="ECO:0000256" key="9">
    <source>
        <dbReference type="ARBA" id="ARBA00023172"/>
    </source>
</evidence>
<evidence type="ECO:0000256" key="6">
    <source>
        <dbReference type="ARBA" id="ARBA00022806"/>
    </source>
</evidence>
<keyword evidence="3 15" id="KW-0547">Nucleotide-binding</keyword>
<dbReference type="Gene3D" id="2.40.50.140">
    <property type="entry name" value="Nucleic acid-binding proteins"/>
    <property type="match status" value="1"/>
</dbReference>
<dbReference type="NCBIfam" id="NF008168">
    <property type="entry name" value="PRK10917.2-2"/>
    <property type="match status" value="1"/>
</dbReference>
<dbReference type="AlphaFoldDB" id="A0A6L5YDV1"/>
<organism evidence="18 19">
    <name type="scientific">Pyramidobacter porci</name>
    <dbReference type="NCBI Taxonomy" id="2605789"/>
    <lineage>
        <taxon>Bacteria</taxon>
        <taxon>Thermotogati</taxon>
        <taxon>Synergistota</taxon>
        <taxon>Synergistia</taxon>
        <taxon>Synergistales</taxon>
        <taxon>Dethiosulfovibrionaceae</taxon>
        <taxon>Pyramidobacter</taxon>
    </lineage>
</organism>
<dbReference type="SUPFAM" id="SSF52540">
    <property type="entry name" value="P-loop containing nucleoside triphosphate hydrolases"/>
    <property type="match status" value="2"/>
</dbReference>
<keyword evidence="4 15" id="KW-0227">DNA damage</keyword>
<feature type="domain" description="Helicase ATP-binding" evidence="16">
    <location>
        <begin position="282"/>
        <end position="445"/>
    </location>
</feature>
<dbReference type="InterPro" id="IPR027417">
    <property type="entry name" value="P-loop_NTPase"/>
</dbReference>
<keyword evidence="7 15" id="KW-0067">ATP-binding</keyword>
<sequence>MNRGFLRLDDPVTAIRGIGEAKALLLQRLGIATAEDLVYFFPRRYEDRRQIVTIQDLAPGGPPQAFRARVVSIEQRVARSNRRMQITRVCLSDGKNVAWALWFNRWNLSKILREGMELALYGSLEPRRPVPELLNPEFEILDGSDPRSVGRIVPVYSATAGLNEKWLRRVIDTVLEALVPTIPDILPPPLVEKFHFIDAASAVRQMHQPTDEALFRAARQRLVFEEFFLLQVGLALRHRRGCLEKKAPALTGQGDLTRKFLAGLPFELTDDQRRVAQEIAADMRRSVPMNRLLQGDVGSGKTVVAVMALLQALDSGIQAAMMAPTAVLAQQHALTLNRWLAPLGVEVALLTGGVAPAEKKKIHERLSDGTLRVVVGTHALIQETVSFKRLGLIVIDEQHRFGVLQRKALNSKAGAEAPHTLVMTATPIPRTLALSVYGDLAVSTIRQLPGGRQPVKSVWIGDNRLPKMLRFLESEMAAGRQIYWVCPLIEESENFDAAPLESRFEKLRREFPKRRLAMLHGRMSEKEKNAVMTEFSAGRIDLLASTTVIEVGVDVPNATVMVVENAERFGLSQLHQLRGRVGRGSAKSWCILYADPKNPEAEHRLDQFCALSDGFAIAEADMQLRGPGEFCGVRQHGLTDFRVADLIRDGAVMEVARQEAFALIARGDPYENFPLLMQAVLSRYGRMLDIARTA</sequence>
<proteinExistence type="inferred from homology"/>
<evidence type="ECO:0000256" key="14">
    <source>
        <dbReference type="ARBA" id="ARBA00048988"/>
    </source>
</evidence>
<evidence type="ECO:0000256" key="10">
    <source>
        <dbReference type="ARBA" id="ARBA00023204"/>
    </source>
</evidence>
<keyword evidence="9 15" id="KW-0233">DNA recombination</keyword>
<dbReference type="PROSITE" id="PS51194">
    <property type="entry name" value="HELICASE_CTER"/>
    <property type="match status" value="1"/>
</dbReference>
<evidence type="ECO:0000313" key="18">
    <source>
        <dbReference type="EMBL" id="MST56496.1"/>
    </source>
</evidence>
<evidence type="ECO:0000256" key="8">
    <source>
        <dbReference type="ARBA" id="ARBA00023125"/>
    </source>
</evidence>
<dbReference type="EMBL" id="VUNH01000013">
    <property type="protein sequence ID" value="MST56496.1"/>
    <property type="molecule type" value="Genomic_DNA"/>
</dbReference>
<dbReference type="InterPro" id="IPR011545">
    <property type="entry name" value="DEAD/DEAH_box_helicase_dom"/>
</dbReference>
<evidence type="ECO:0000259" key="16">
    <source>
        <dbReference type="PROSITE" id="PS51192"/>
    </source>
</evidence>
<dbReference type="InterPro" id="IPR045562">
    <property type="entry name" value="RecG_dom3_C"/>
</dbReference>
<keyword evidence="10 15" id="KW-0234">DNA repair</keyword>
<evidence type="ECO:0000256" key="2">
    <source>
        <dbReference type="ARBA" id="ARBA00017846"/>
    </source>
</evidence>
<evidence type="ECO:0000256" key="4">
    <source>
        <dbReference type="ARBA" id="ARBA00022763"/>
    </source>
</evidence>
<dbReference type="Pfam" id="PF00270">
    <property type="entry name" value="DEAD"/>
    <property type="match status" value="1"/>
</dbReference>
<dbReference type="Gene3D" id="3.40.50.300">
    <property type="entry name" value="P-loop containing nucleotide triphosphate hydrolases"/>
    <property type="match status" value="2"/>
</dbReference>
<protein>
    <recommendedName>
        <fullName evidence="2 15">ATP-dependent DNA helicase RecG</fullName>
        <ecNumber evidence="13 15">5.6.2.4</ecNumber>
    </recommendedName>
</protein>
<evidence type="ECO:0000256" key="13">
    <source>
        <dbReference type="ARBA" id="ARBA00034808"/>
    </source>
</evidence>
<evidence type="ECO:0000256" key="1">
    <source>
        <dbReference type="ARBA" id="ARBA00007504"/>
    </source>
</evidence>
<evidence type="ECO:0000256" key="11">
    <source>
        <dbReference type="ARBA" id="ARBA00023235"/>
    </source>
</evidence>
<dbReference type="Pfam" id="PF17191">
    <property type="entry name" value="RecG_wedge"/>
    <property type="match status" value="1"/>
</dbReference>
<dbReference type="Pfam" id="PF00271">
    <property type="entry name" value="Helicase_C"/>
    <property type="match status" value="1"/>
</dbReference>
<comment type="similarity">
    <text evidence="1 15">Belongs to the helicase family. RecG subfamily.</text>
</comment>
<dbReference type="InterPro" id="IPR033454">
    <property type="entry name" value="RecG_wedge"/>
</dbReference>
<dbReference type="SUPFAM" id="SSF50249">
    <property type="entry name" value="Nucleic acid-binding proteins"/>
    <property type="match status" value="1"/>
</dbReference>
<dbReference type="GO" id="GO:0006310">
    <property type="term" value="P:DNA recombination"/>
    <property type="evidence" value="ECO:0007669"/>
    <property type="project" value="UniProtKB-UniRule"/>
</dbReference>
<keyword evidence="19" id="KW-1185">Reference proteome</keyword>
<accession>A0A6L5YDV1</accession>
<dbReference type="SMART" id="SM00490">
    <property type="entry name" value="HELICc"/>
    <property type="match status" value="1"/>
</dbReference>
<dbReference type="InterPro" id="IPR014001">
    <property type="entry name" value="Helicase_ATP-bd"/>
</dbReference>
<comment type="catalytic activity">
    <reaction evidence="12 15">
        <text>Couples ATP hydrolysis with the unwinding of duplex DNA by translocating in the 3'-5' direction.</text>
        <dbReference type="EC" id="5.6.2.4"/>
    </reaction>
</comment>
<evidence type="ECO:0000313" key="19">
    <source>
        <dbReference type="Proteomes" id="UP000473699"/>
    </source>
</evidence>
<dbReference type="PANTHER" id="PTHR47964">
    <property type="entry name" value="ATP-DEPENDENT DNA HELICASE HOMOLOG RECG, CHLOROPLASTIC"/>
    <property type="match status" value="1"/>
</dbReference>
<reference evidence="18 19" key="1">
    <citation type="submission" date="2019-08" db="EMBL/GenBank/DDBJ databases">
        <title>In-depth cultivation of the pig gut microbiome towards novel bacterial diversity and tailored functional studies.</title>
        <authorList>
            <person name="Wylensek D."/>
            <person name="Hitch T.C.A."/>
            <person name="Clavel T."/>
        </authorList>
    </citation>
    <scope>NUCLEOTIDE SEQUENCE [LARGE SCALE GENOMIC DNA]</scope>
    <source>
        <strain evidence="18 19">SM-530-WT-4B</strain>
    </source>
</reference>
<dbReference type="CDD" id="cd04488">
    <property type="entry name" value="RecG_wedge_OBF"/>
    <property type="match status" value="1"/>
</dbReference>
<dbReference type="InterPro" id="IPR001650">
    <property type="entry name" value="Helicase_C-like"/>
</dbReference>
<comment type="caution">
    <text evidence="18">The sequence shown here is derived from an EMBL/GenBank/DDBJ whole genome shotgun (WGS) entry which is preliminary data.</text>
</comment>